<protein>
    <recommendedName>
        <fullName evidence="1">Nucleoside phosphorylase domain-containing protein</fullName>
    </recommendedName>
</protein>
<dbReference type="AlphaFoldDB" id="A0A0F9T6V1"/>
<dbReference type="GO" id="GO:0003824">
    <property type="term" value="F:catalytic activity"/>
    <property type="evidence" value="ECO:0007669"/>
    <property type="project" value="InterPro"/>
</dbReference>
<dbReference type="Gene3D" id="3.40.50.1580">
    <property type="entry name" value="Nucleoside phosphorylase domain"/>
    <property type="match status" value="1"/>
</dbReference>
<name>A0A0F9T6V1_9ZZZZ</name>
<dbReference type="PANTHER" id="PTHR43691:SF11">
    <property type="entry name" value="FI09636P-RELATED"/>
    <property type="match status" value="1"/>
</dbReference>
<dbReference type="EMBL" id="LAZR01001909">
    <property type="protein sequence ID" value="KKN37223.1"/>
    <property type="molecule type" value="Genomic_DNA"/>
</dbReference>
<gene>
    <name evidence="2" type="ORF">LCGC14_0765700</name>
</gene>
<reference evidence="2" key="1">
    <citation type="journal article" date="2015" name="Nature">
        <title>Complex archaea that bridge the gap between prokaryotes and eukaryotes.</title>
        <authorList>
            <person name="Spang A."/>
            <person name="Saw J.H."/>
            <person name="Jorgensen S.L."/>
            <person name="Zaremba-Niedzwiedzka K."/>
            <person name="Martijn J."/>
            <person name="Lind A.E."/>
            <person name="van Eijk R."/>
            <person name="Schleper C."/>
            <person name="Guy L."/>
            <person name="Ettema T.J."/>
        </authorList>
    </citation>
    <scope>NUCLEOTIDE SEQUENCE</scope>
</reference>
<sequence>MLNRIKRDLLNFGLKFISVDEKIVRMILETKPSNIKEIVILPAVKLVMQKILKILENKRIYGRVYNGEINGVKVSVIRSLVGAPNCAIAIECLKRCKTKIIIRIDLCGGIETINEKTEIGDILIPRMAYCDEGTSPQYIREHPSLANGLDKILNPLTKFQPLLTGNQTIFISHPEPTLKDILLNEGKSFLPNRVKEVNLWTTDALFCESLDFIRSLQSINVRGIDMESSLLFLLGKLYNLKTASILSVTDLPGNPKFDLFHSNEIHPNMVIGINNALKLLSKCLPKIKNNLLK</sequence>
<dbReference type="InterPro" id="IPR000845">
    <property type="entry name" value="Nucleoside_phosphorylase_d"/>
</dbReference>
<dbReference type="PANTHER" id="PTHR43691">
    <property type="entry name" value="URIDINE PHOSPHORYLASE"/>
    <property type="match status" value="1"/>
</dbReference>
<evidence type="ECO:0000259" key="1">
    <source>
        <dbReference type="Pfam" id="PF01048"/>
    </source>
</evidence>
<organism evidence="2">
    <name type="scientific">marine sediment metagenome</name>
    <dbReference type="NCBI Taxonomy" id="412755"/>
    <lineage>
        <taxon>unclassified sequences</taxon>
        <taxon>metagenomes</taxon>
        <taxon>ecological metagenomes</taxon>
    </lineage>
</organism>
<dbReference type="GO" id="GO:0009116">
    <property type="term" value="P:nucleoside metabolic process"/>
    <property type="evidence" value="ECO:0007669"/>
    <property type="project" value="InterPro"/>
</dbReference>
<dbReference type="InterPro" id="IPR035994">
    <property type="entry name" value="Nucleoside_phosphorylase_sf"/>
</dbReference>
<dbReference type="GO" id="GO:0005829">
    <property type="term" value="C:cytosol"/>
    <property type="evidence" value="ECO:0007669"/>
    <property type="project" value="TreeGrafter"/>
</dbReference>
<feature type="domain" description="Nucleoside phosphorylase" evidence="1">
    <location>
        <begin position="38"/>
        <end position="284"/>
    </location>
</feature>
<evidence type="ECO:0000313" key="2">
    <source>
        <dbReference type="EMBL" id="KKN37223.1"/>
    </source>
</evidence>
<dbReference type="Pfam" id="PF01048">
    <property type="entry name" value="PNP_UDP_1"/>
    <property type="match status" value="1"/>
</dbReference>
<accession>A0A0F9T6V1</accession>
<dbReference type="SUPFAM" id="SSF53167">
    <property type="entry name" value="Purine and uridine phosphorylases"/>
    <property type="match status" value="1"/>
</dbReference>
<proteinExistence type="predicted"/>
<comment type="caution">
    <text evidence="2">The sequence shown here is derived from an EMBL/GenBank/DDBJ whole genome shotgun (WGS) entry which is preliminary data.</text>
</comment>